<evidence type="ECO:0000313" key="1">
    <source>
        <dbReference type="EMBL" id="KAK5841618.1"/>
    </source>
</evidence>
<evidence type="ECO:0000313" key="2">
    <source>
        <dbReference type="Proteomes" id="UP001358586"/>
    </source>
</evidence>
<dbReference type="Proteomes" id="UP001358586">
    <property type="component" value="Chromosome 2"/>
</dbReference>
<gene>
    <name evidence="1" type="ORF">PVK06_003939</name>
</gene>
<proteinExistence type="predicted"/>
<comment type="caution">
    <text evidence="1">The sequence shown here is derived from an EMBL/GenBank/DDBJ whole genome shotgun (WGS) entry which is preliminary data.</text>
</comment>
<dbReference type="EMBL" id="JARKNE010000002">
    <property type="protein sequence ID" value="KAK5841618.1"/>
    <property type="molecule type" value="Genomic_DNA"/>
</dbReference>
<keyword evidence="2" id="KW-1185">Reference proteome</keyword>
<organism evidence="1 2">
    <name type="scientific">Gossypium arboreum</name>
    <name type="common">Tree cotton</name>
    <name type="synonym">Gossypium nanking</name>
    <dbReference type="NCBI Taxonomy" id="29729"/>
    <lineage>
        <taxon>Eukaryota</taxon>
        <taxon>Viridiplantae</taxon>
        <taxon>Streptophyta</taxon>
        <taxon>Embryophyta</taxon>
        <taxon>Tracheophyta</taxon>
        <taxon>Spermatophyta</taxon>
        <taxon>Magnoliopsida</taxon>
        <taxon>eudicotyledons</taxon>
        <taxon>Gunneridae</taxon>
        <taxon>Pentapetalae</taxon>
        <taxon>rosids</taxon>
        <taxon>malvids</taxon>
        <taxon>Malvales</taxon>
        <taxon>Malvaceae</taxon>
        <taxon>Malvoideae</taxon>
        <taxon>Gossypium</taxon>
    </lineage>
</organism>
<protein>
    <submittedName>
        <fullName evidence="1">Uncharacterized protein</fullName>
    </submittedName>
</protein>
<reference evidence="1 2" key="1">
    <citation type="submission" date="2023-03" db="EMBL/GenBank/DDBJ databases">
        <title>WGS of Gossypium arboreum.</title>
        <authorList>
            <person name="Yu D."/>
        </authorList>
    </citation>
    <scope>NUCLEOTIDE SEQUENCE [LARGE SCALE GENOMIC DNA]</scope>
    <source>
        <tissue evidence="1">Leaf</tissue>
    </source>
</reference>
<accession>A0ABR0QQL7</accession>
<name>A0ABR0QQL7_GOSAR</name>
<sequence length="76" mass="8423">MNATPRLVPTSTARKKSIPSLRVDKSVLFSRAIRISSVFGSSNNFYSCIRFFSFASDGLSKVPIKWSDVAPKLIKV</sequence>